<feature type="transmembrane region" description="Helical" evidence="1">
    <location>
        <begin position="120"/>
        <end position="141"/>
    </location>
</feature>
<evidence type="ECO:0000313" key="4">
    <source>
        <dbReference type="Proteomes" id="UP000652477"/>
    </source>
</evidence>
<proteinExistence type="predicted"/>
<dbReference type="Proteomes" id="UP000652477">
    <property type="component" value="Unassembled WGS sequence"/>
</dbReference>
<dbReference type="AlphaFoldDB" id="A0A923LK69"/>
<dbReference type="EMBL" id="JACOPF010000004">
    <property type="protein sequence ID" value="MBC5690221.1"/>
    <property type="molecule type" value="Genomic_DNA"/>
</dbReference>
<keyword evidence="1" id="KW-1133">Transmembrane helix</keyword>
<feature type="domain" description="CAAX prenyl protease 2/Lysostaphin resistance protein A-like" evidence="2">
    <location>
        <begin position="159"/>
        <end position="246"/>
    </location>
</feature>
<feature type="transmembrane region" description="Helical" evidence="1">
    <location>
        <begin position="237"/>
        <end position="259"/>
    </location>
</feature>
<keyword evidence="3" id="KW-0378">Hydrolase</keyword>
<feature type="transmembrane region" description="Helical" evidence="1">
    <location>
        <begin position="153"/>
        <end position="174"/>
    </location>
</feature>
<evidence type="ECO:0000256" key="1">
    <source>
        <dbReference type="SAM" id="Phobius"/>
    </source>
</evidence>
<dbReference type="Pfam" id="PF02517">
    <property type="entry name" value="Rce1-like"/>
    <property type="match status" value="1"/>
</dbReference>
<evidence type="ECO:0000259" key="2">
    <source>
        <dbReference type="Pfam" id="PF02517"/>
    </source>
</evidence>
<dbReference type="InterPro" id="IPR052710">
    <property type="entry name" value="CAAX_protease"/>
</dbReference>
<dbReference type="RefSeq" id="WP_186876881.1">
    <property type="nucleotide sequence ID" value="NZ_JACOPF010000004.1"/>
</dbReference>
<gene>
    <name evidence="3" type="ORF">H8S37_14985</name>
</gene>
<keyword evidence="1" id="KW-0812">Transmembrane</keyword>
<comment type="caution">
    <text evidence="3">The sequence shown here is derived from an EMBL/GenBank/DDBJ whole genome shotgun (WGS) entry which is preliminary data.</text>
</comment>
<keyword evidence="4" id="KW-1185">Reference proteome</keyword>
<feature type="transmembrane region" description="Helical" evidence="1">
    <location>
        <begin position="266"/>
        <end position="284"/>
    </location>
</feature>
<dbReference type="GO" id="GO:0008237">
    <property type="term" value="F:metallopeptidase activity"/>
    <property type="evidence" value="ECO:0007669"/>
    <property type="project" value="UniProtKB-KW"/>
</dbReference>
<dbReference type="PANTHER" id="PTHR36435:SF1">
    <property type="entry name" value="CAAX AMINO TERMINAL PROTEASE FAMILY PROTEIN"/>
    <property type="match status" value="1"/>
</dbReference>
<keyword evidence="3" id="KW-0645">Protease</keyword>
<name>A0A923LK69_9FIRM</name>
<reference evidence="3" key="1">
    <citation type="submission" date="2020-08" db="EMBL/GenBank/DDBJ databases">
        <title>Genome public.</title>
        <authorList>
            <person name="Liu C."/>
            <person name="Sun Q."/>
        </authorList>
    </citation>
    <scope>NUCLEOTIDE SEQUENCE</scope>
    <source>
        <strain evidence="3">NSJ-55</strain>
    </source>
</reference>
<dbReference type="GO" id="GO:0004175">
    <property type="term" value="F:endopeptidase activity"/>
    <property type="evidence" value="ECO:0007669"/>
    <property type="project" value="UniProtKB-ARBA"/>
</dbReference>
<sequence length="308" mass="34620">MNRVYRKSPFWSVCGPFLIFMGIEMAVQTIVEMIVMIPYMAQLLASSMKEGSQSIPTEDAAEVLNQVLTVMAEHQVEIAALCALCTLPMTIFLFRKDRKLEQTYQVPVNKKAGMSKYPQLLILGAAFSVGFTCLSAMAEIAFYSEQYQEAQTIAYAVGFPVQILCLGILAPLAEEMMFRGVLFKRYRENNSFSRAAIYSALLFALIHNNTIQMIYGFVTGMFLAYVCEKYGSILAPVFLHIIMNTVSLIFTEAGVFNWLAAEPFRMACAVILSAFFASVVYVLIQKIEEKPEPKEPPTENKITPDMFR</sequence>
<keyword evidence="1" id="KW-0472">Membrane</keyword>
<keyword evidence="3" id="KW-0482">Metalloprotease</keyword>
<organism evidence="3 4">
    <name type="scientific">Mediterraneibacter hominis</name>
    <dbReference type="NCBI Taxonomy" id="2763054"/>
    <lineage>
        <taxon>Bacteria</taxon>
        <taxon>Bacillati</taxon>
        <taxon>Bacillota</taxon>
        <taxon>Clostridia</taxon>
        <taxon>Lachnospirales</taxon>
        <taxon>Lachnospiraceae</taxon>
        <taxon>Mediterraneibacter</taxon>
    </lineage>
</organism>
<accession>A0A923LK69</accession>
<dbReference type="PANTHER" id="PTHR36435">
    <property type="entry name" value="SLR1288 PROTEIN"/>
    <property type="match status" value="1"/>
</dbReference>
<feature type="transmembrane region" description="Helical" evidence="1">
    <location>
        <begin position="78"/>
        <end position="94"/>
    </location>
</feature>
<protein>
    <submittedName>
        <fullName evidence="3">CPBP family intramembrane metalloprotease</fullName>
    </submittedName>
</protein>
<dbReference type="InterPro" id="IPR003675">
    <property type="entry name" value="Rce1/LyrA-like_dom"/>
</dbReference>
<feature type="transmembrane region" description="Helical" evidence="1">
    <location>
        <begin position="12"/>
        <end position="41"/>
    </location>
</feature>
<evidence type="ECO:0000313" key="3">
    <source>
        <dbReference type="EMBL" id="MBC5690221.1"/>
    </source>
</evidence>
<dbReference type="GO" id="GO:0080120">
    <property type="term" value="P:CAAX-box protein maturation"/>
    <property type="evidence" value="ECO:0007669"/>
    <property type="project" value="UniProtKB-ARBA"/>
</dbReference>
<feature type="transmembrane region" description="Helical" evidence="1">
    <location>
        <begin position="195"/>
        <end position="225"/>
    </location>
</feature>